<organism evidence="1 2">
    <name type="scientific">Rotaria socialis</name>
    <dbReference type="NCBI Taxonomy" id="392032"/>
    <lineage>
        <taxon>Eukaryota</taxon>
        <taxon>Metazoa</taxon>
        <taxon>Spiralia</taxon>
        <taxon>Gnathifera</taxon>
        <taxon>Rotifera</taxon>
        <taxon>Eurotatoria</taxon>
        <taxon>Bdelloidea</taxon>
        <taxon>Philodinida</taxon>
        <taxon>Philodinidae</taxon>
        <taxon>Rotaria</taxon>
    </lineage>
</organism>
<accession>A0A821E3I7</accession>
<dbReference type="InterPro" id="IPR012334">
    <property type="entry name" value="Pectin_lyas_fold"/>
</dbReference>
<dbReference type="Proteomes" id="UP000663838">
    <property type="component" value="Unassembled WGS sequence"/>
</dbReference>
<dbReference type="EMBL" id="CAJOBS010000712">
    <property type="protein sequence ID" value="CAF4629975.1"/>
    <property type="molecule type" value="Genomic_DNA"/>
</dbReference>
<evidence type="ECO:0000313" key="2">
    <source>
        <dbReference type="Proteomes" id="UP000663838"/>
    </source>
</evidence>
<gene>
    <name evidence="1" type="ORF">TOA249_LOCUS12535</name>
</gene>
<comment type="caution">
    <text evidence="1">The sequence shown here is derived from an EMBL/GenBank/DDBJ whole genome shotgun (WGS) entry which is preliminary data.</text>
</comment>
<dbReference type="SUPFAM" id="SSF51126">
    <property type="entry name" value="Pectin lyase-like"/>
    <property type="match status" value="1"/>
</dbReference>
<proteinExistence type="predicted"/>
<evidence type="ECO:0000313" key="1">
    <source>
        <dbReference type="EMBL" id="CAF4629975.1"/>
    </source>
</evidence>
<dbReference type="Gene3D" id="2.160.20.10">
    <property type="entry name" value="Single-stranded right-handed beta-helix, Pectin lyase-like"/>
    <property type="match status" value="1"/>
</dbReference>
<dbReference type="InterPro" id="IPR011050">
    <property type="entry name" value="Pectin_lyase_fold/virulence"/>
</dbReference>
<dbReference type="AlphaFoldDB" id="A0A821E3I7"/>
<name>A0A821E3I7_9BILA</name>
<reference evidence="1" key="1">
    <citation type="submission" date="2021-02" db="EMBL/GenBank/DDBJ databases">
        <authorList>
            <person name="Nowell W R."/>
        </authorList>
    </citation>
    <scope>NUCLEOTIDE SEQUENCE</scope>
</reference>
<protein>
    <submittedName>
        <fullName evidence="1">Uncharacterized protein</fullName>
    </submittedName>
</protein>
<sequence length="308" mass="34247">MSVIIIIYTYRHDLECGGVWISTLSNTFDVAPVVIAWQGRRILQDQTTGAFLGPITLRADGKTLELNANTSADNWEISARLFVVALNTVSHHLYRNLIATGSLNDDFNLHGEGMDIGFENIAAYNKLDEGFSAHDTINCTINGARFWANDNGFANVNSCVTSATNLLIHDNIGYGLWLSDNTTSNLTNIRVWNNGAVQIRLDNRAAGTATRVSAWTTAWNTPPWRRYKESITFKTSIALGGNAAYTPVPFWTGSLEIVTVPAAPRTYQPNEHHSCARRNNVDSKRRYHRLPTCSSSSWYPSTHGSNWH</sequence>